<gene>
    <name evidence="9" type="ORF">IF129_20830</name>
</gene>
<evidence type="ECO:0000256" key="2">
    <source>
        <dbReference type="ARBA" id="ARBA00022692"/>
    </source>
</evidence>
<evidence type="ECO:0000256" key="1">
    <source>
        <dbReference type="ARBA" id="ARBA00004141"/>
    </source>
</evidence>
<dbReference type="PANTHER" id="PTHR31566">
    <property type="entry name" value="CYTOCHROME C BIOGENESIS PROTEIN CCS1, CHLOROPLASTIC"/>
    <property type="match status" value="1"/>
</dbReference>
<evidence type="ECO:0000313" key="9">
    <source>
        <dbReference type="EMBL" id="MBD3933992.1"/>
    </source>
</evidence>
<evidence type="ECO:0000256" key="3">
    <source>
        <dbReference type="ARBA" id="ARBA00022748"/>
    </source>
</evidence>
<accession>A0A927IEB1</accession>
<dbReference type="PANTHER" id="PTHR31566:SF0">
    <property type="entry name" value="CYTOCHROME C BIOGENESIS PROTEIN CCS1, CHLOROPLASTIC"/>
    <property type="match status" value="1"/>
</dbReference>
<protein>
    <submittedName>
        <fullName evidence="9">Cytochrome c biogenesis protein ResB</fullName>
    </submittedName>
</protein>
<dbReference type="InterPro" id="IPR007816">
    <property type="entry name" value="ResB-like_domain"/>
</dbReference>
<evidence type="ECO:0000256" key="7">
    <source>
        <dbReference type="SAM" id="Phobius"/>
    </source>
</evidence>
<dbReference type="GO" id="GO:0017004">
    <property type="term" value="P:cytochrome complex assembly"/>
    <property type="evidence" value="ECO:0007669"/>
    <property type="project" value="UniProtKB-KW"/>
</dbReference>
<keyword evidence="3" id="KW-0201">Cytochrome c-type biogenesis</keyword>
<comment type="caution">
    <text evidence="9">The sequence shown here is derived from an EMBL/GenBank/DDBJ whole genome shotgun (WGS) entry which is preliminary data.</text>
</comment>
<organism evidence="9 10">
    <name type="scientific">Streptomyces chumphonensis</name>
    <dbReference type="NCBI Taxonomy" id="1214925"/>
    <lineage>
        <taxon>Bacteria</taxon>
        <taxon>Bacillati</taxon>
        <taxon>Actinomycetota</taxon>
        <taxon>Actinomycetes</taxon>
        <taxon>Kitasatosporales</taxon>
        <taxon>Streptomycetaceae</taxon>
        <taxon>Streptomyces</taxon>
    </lineage>
</organism>
<evidence type="ECO:0000256" key="4">
    <source>
        <dbReference type="ARBA" id="ARBA00022989"/>
    </source>
</evidence>
<keyword evidence="4 7" id="KW-1133">Transmembrane helix</keyword>
<name>A0A927IEB1_9ACTN</name>
<feature type="region of interest" description="Disordered" evidence="6">
    <location>
        <begin position="1"/>
        <end position="21"/>
    </location>
</feature>
<evidence type="ECO:0000259" key="8">
    <source>
        <dbReference type="Pfam" id="PF05140"/>
    </source>
</evidence>
<keyword evidence="10" id="KW-1185">Reference proteome</keyword>
<feature type="transmembrane region" description="Helical" evidence="7">
    <location>
        <begin position="496"/>
        <end position="515"/>
    </location>
</feature>
<evidence type="ECO:0000313" key="10">
    <source>
        <dbReference type="Proteomes" id="UP000632289"/>
    </source>
</evidence>
<dbReference type="GO" id="GO:0016020">
    <property type="term" value="C:membrane"/>
    <property type="evidence" value="ECO:0007669"/>
    <property type="project" value="UniProtKB-SubCell"/>
</dbReference>
<keyword evidence="2 7" id="KW-0812">Transmembrane</keyword>
<evidence type="ECO:0000256" key="5">
    <source>
        <dbReference type="ARBA" id="ARBA00023136"/>
    </source>
</evidence>
<feature type="transmembrane region" description="Helical" evidence="7">
    <location>
        <begin position="74"/>
        <end position="92"/>
    </location>
</feature>
<dbReference type="AlphaFoldDB" id="A0A927IEB1"/>
<sequence length="598" mass="64584">MSDIDTSRADETATGTAVGDAARHADRGIAGDADERAAAAQLSTTPSEDAPAAAGIGVLGWLRWFWRQLTSMRVALLLLLLLALAAVPGSVIPQNGVDQLQVDLFKEDNPGLSAVYEKLQLFDVFSSVWFSAIYLLLFVSLIGCIVPRSWQFVGQLRARPPRAPHRLDRMPAYATWRTDAEPEDVLATAHRTLRSARFRIAEGDGAVSAEKGYLREAGNLLFHLSLIVMLVAFAVGQLWSVEGGKLIVKGDGFSNTLTQYDDISAGGLYDFEDLDDFGFTLDEFHSTFEPSGPQKGTPREFRADVTYWDGADGAERQESIEVNHPLEIGDSKVFLIGHGYAPVVTLTDGQGDLAYRGPVPFLPQDINGTATGVIKIPDYRDGEGEPEQLGFVGRFTPTYGLNAELGPHSTFPALNYPVLALSAYHGDLGVDAGLPQNVYKLDQRKMEPFTGADGDILRKSLRPGESWELPDGAGTLTFERVERWASFNIAQKPASGWALAGSLAAIAGLAGSLFIQRRRVWVRARRDDAGHTVVELAGLGRSESARLPEELDRFVATLTAEAAPLEDGPDADADPPADRTDPSPDGGSAVGADPRRRS</sequence>
<feature type="transmembrane region" description="Helical" evidence="7">
    <location>
        <begin position="220"/>
        <end position="239"/>
    </location>
</feature>
<dbReference type="EMBL" id="JACXYU010000013">
    <property type="protein sequence ID" value="MBD3933992.1"/>
    <property type="molecule type" value="Genomic_DNA"/>
</dbReference>
<proteinExistence type="predicted"/>
<dbReference type="Proteomes" id="UP000632289">
    <property type="component" value="Unassembled WGS sequence"/>
</dbReference>
<feature type="region of interest" description="Disordered" evidence="6">
    <location>
        <begin position="558"/>
        <end position="598"/>
    </location>
</feature>
<evidence type="ECO:0000256" key="6">
    <source>
        <dbReference type="SAM" id="MobiDB-lite"/>
    </source>
</evidence>
<dbReference type="InterPro" id="IPR023494">
    <property type="entry name" value="Cyt_c_bgen_Ccs1/CcsB/ResB"/>
</dbReference>
<feature type="transmembrane region" description="Helical" evidence="7">
    <location>
        <begin position="128"/>
        <end position="147"/>
    </location>
</feature>
<dbReference type="Pfam" id="PF05140">
    <property type="entry name" value="ResB"/>
    <property type="match status" value="1"/>
</dbReference>
<feature type="compositionally biased region" description="Basic and acidic residues" evidence="6">
    <location>
        <begin position="1"/>
        <end position="11"/>
    </location>
</feature>
<comment type="subcellular location">
    <subcellularLocation>
        <location evidence="1">Membrane</location>
        <topology evidence="1">Multi-pass membrane protein</topology>
    </subcellularLocation>
</comment>
<keyword evidence="5 7" id="KW-0472">Membrane</keyword>
<reference evidence="9" key="1">
    <citation type="submission" date="2020-09" db="EMBL/GenBank/DDBJ databases">
        <title>Secondary metabolite and genome analysis of marine Streptomyces chumphonensis KK1-2T.</title>
        <authorList>
            <person name="Phongsopitanun W."/>
            <person name="Kanchanasin P."/>
            <person name="Pittayakhajonwut P."/>
            <person name="Suwanborirux K."/>
            <person name="Tanasupawat S."/>
        </authorList>
    </citation>
    <scope>NUCLEOTIDE SEQUENCE</scope>
    <source>
        <strain evidence="9">KK1-2</strain>
    </source>
</reference>
<dbReference type="RefSeq" id="WP_191211291.1">
    <property type="nucleotide sequence ID" value="NZ_BAABKL010000009.1"/>
</dbReference>
<feature type="domain" description="ResB-like" evidence="8">
    <location>
        <begin position="72"/>
        <end position="552"/>
    </location>
</feature>